<comment type="caution">
    <text evidence="1">The sequence shown here is derived from an EMBL/GenBank/DDBJ whole genome shotgun (WGS) entry which is preliminary data.</text>
</comment>
<gene>
    <name evidence="1" type="ORF">VP01_1368g3</name>
</gene>
<evidence type="ECO:0000313" key="1">
    <source>
        <dbReference type="EMBL" id="KNZ61711.1"/>
    </source>
</evidence>
<dbReference type="AlphaFoldDB" id="A0A0L6VLR3"/>
<organism evidence="1 2">
    <name type="scientific">Puccinia sorghi</name>
    <dbReference type="NCBI Taxonomy" id="27349"/>
    <lineage>
        <taxon>Eukaryota</taxon>
        <taxon>Fungi</taxon>
        <taxon>Dikarya</taxon>
        <taxon>Basidiomycota</taxon>
        <taxon>Pucciniomycotina</taxon>
        <taxon>Pucciniomycetes</taxon>
        <taxon>Pucciniales</taxon>
        <taxon>Pucciniaceae</taxon>
        <taxon>Puccinia</taxon>
    </lineage>
</organism>
<keyword evidence="2" id="KW-1185">Reference proteome</keyword>
<protein>
    <submittedName>
        <fullName evidence="1">Uncharacterized protein</fullName>
    </submittedName>
</protein>
<name>A0A0L6VLR3_9BASI</name>
<sequence length="100" mass="11219">MSYTHCHSPPSLSSNLPKLLLVIYKSTAQDCLEQRVLNIIHENLDKETPSLPEDGLKSLFSSFLNELSANIDSFNSPVVNNCVHTFSSAMNYSMYDLIHT</sequence>
<dbReference type="EMBL" id="LAVV01004098">
    <property type="protein sequence ID" value="KNZ61711.1"/>
    <property type="molecule type" value="Genomic_DNA"/>
</dbReference>
<reference evidence="1 2" key="1">
    <citation type="submission" date="2015-08" db="EMBL/GenBank/DDBJ databases">
        <title>Next Generation Sequencing and Analysis of the Genome of Puccinia sorghi L Schw, the Causal Agent of Maize Common Rust.</title>
        <authorList>
            <person name="Rochi L."/>
            <person name="Burguener G."/>
            <person name="Darino M."/>
            <person name="Turjanski A."/>
            <person name="Kreff E."/>
            <person name="Dieguez M.J."/>
            <person name="Sacco F."/>
        </authorList>
    </citation>
    <scope>NUCLEOTIDE SEQUENCE [LARGE SCALE GENOMIC DNA]</scope>
    <source>
        <strain evidence="1 2">RO10H11247</strain>
    </source>
</reference>
<accession>A0A0L6VLR3</accession>
<proteinExistence type="predicted"/>
<dbReference type="Proteomes" id="UP000037035">
    <property type="component" value="Unassembled WGS sequence"/>
</dbReference>
<evidence type="ECO:0000313" key="2">
    <source>
        <dbReference type="Proteomes" id="UP000037035"/>
    </source>
</evidence>
<dbReference type="VEuPathDB" id="FungiDB:VP01_1368g3"/>